<dbReference type="EMBL" id="CT867996">
    <property type="protein sequence ID" value="CAK58104.1"/>
    <property type="molecule type" value="Genomic_DNA"/>
</dbReference>
<keyword evidence="2" id="KW-1185">Reference proteome</keyword>
<gene>
    <name evidence="1" type="ORF">GSPATT00029140001</name>
</gene>
<name>A0BHT7_PARTE</name>
<evidence type="ECO:0000313" key="1">
    <source>
        <dbReference type="EMBL" id="CAK58104.1"/>
    </source>
</evidence>
<dbReference type="AlphaFoldDB" id="A0BHT7"/>
<dbReference type="Proteomes" id="UP000000600">
    <property type="component" value="Unassembled WGS sequence"/>
</dbReference>
<evidence type="ECO:0000313" key="2">
    <source>
        <dbReference type="Proteomes" id="UP000000600"/>
    </source>
</evidence>
<dbReference type="GeneID" id="5011291"/>
<proteinExistence type="predicted"/>
<dbReference type="KEGG" id="ptm:GSPATT00029140001"/>
<organism evidence="1 2">
    <name type="scientific">Paramecium tetraurelia</name>
    <dbReference type="NCBI Taxonomy" id="5888"/>
    <lineage>
        <taxon>Eukaryota</taxon>
        <taxon>Sar</taxon>
        <taxon>Alveolata</taxon>
        <taxon>Ciliophora</taxon>
        <taxon>Intramacronucleata</taxon>
        <taxon>Oligohymenophorea</taxon>
        <taxon>Peniculida</taxon>
        <taxon>Parameciidae</taxon>
        <taxon>Paramecium</taxon>
    </lineage>
</organism>
<protein>
    <submittedName>
        <fullName evidence="1">Uncharacterized protein</fullName>
    </submittedName>
</protein>
<accession>A0BHT7</accession>
<dbReference type="RefSeq" id="XP_001425502.1">
    <property type="nucleotide sequence ID" value="XM_001425465.1"/>
</dbReference>
<dbReference type="InParanoid" id="A0BHT7"/>
<reference evidence="1 2" key="1">
    <citation type="journal article" date="2006" name="Nature">
        <title>Global trends of whole-genome duplications revealed by the ciliate Paramecium tetraurelia.</title>
        <authorList>
            <consortium name="Genoscope"/>
            <person name="Aury J.-M."/>
            <person name="Jaillon O."/>
            <person name="Duret L."/>
            <person name="Noel B."/>
            <person name="Jubin C."/>
            <person name="Porcel B.M."/>
            <person name="Segurens B."/>
            <person name="Daubin V."/>
            <person name="Anthouard V."/>
            <person name="Aiach N."/>
            <person name="Arnaiz O."/>
            <person name="Billaut A."/>
            <person name="Beisson J."/>
            <person name="Blanc I."/>
            <person name="Bouhouche K."/>
            <person name="Camara F."/>
            <person name="Duharcourt S."/>
            <person name="Guigo R."/>
            <person name="Gogendeau D."/>
            <person name="Katinka M."/>
            <person name="Keller A.-M."/>
            <person name="Kissmehl R."/>
            <person name="Klotz C."/>
            <person name="Koll F."/>
            <person name="Le Moue A."/>
            <person name="Lepere C."/>
            <person name="Malinsky S."/>
            <person name="Nowacki M."/>
            <person name="Nowak J.K."/>
            <person name="Plattner H."/>
            <person name="Poulain J."/>
            <person name="Ruiz F."/>
            <person name="Serrano V."/>
            <person name="Zagulski M."/>
            <person name="Dessen P."/>
            <person name="Betermier M."/>
            <person name="Weissenbach J."/>
            <person name="Scarpelli C."/>
            <person name="Schachter V."/>
            <person name="Sperling L."/>
            <person name="Meyer E."/>
            <person name="Cohen J."/>
            <person name="Wincker P."/>
        </authorList>
    </citation>
    <scope>NUCLEOTIDE SEQUENCE [LARGE SCALE GENOMIC DNA]</scope>
    <source>
        <strain evidence="1 2">Stock d4-2</strain>
    </source>
</reference>
<sequence length="46" mass="5373">MIQDATDRECVYKHKDCPILSVLDNQNQKLKENLICTDCLDLYELS</sequence>
<dbReference type="HOGENOM" id="CLU_3192480_0_0_1"/>